<feature type="chain" id="PRO_5029671672" evidence="2">
    <location>
        <begin position="21"/>
        <end position="370"/>
    </location>
</feature>
<keyword evidence="6" id="KW-1185">Reference proteome</keyword>
<evidence type="ECO:0000313" key="6">
    <source>
        <dbReference type="Proteomes" id="UP000595074"/>
    </source>
</evidence>
<dbReference type="Proteomes" id="UP000595074">
    <property type="component" value="Chromosome"/>
</dbReference>
<gene>
    <name evidence="5" type="ORF">IMZ28_04655</name>
</gene>
<dbReference type="KEGG" id="sinu:IMZ28_04655"/>
<keyword evidence="2" id="KW-0732">Signal</keyword>
<dbReference type="PANTHER" id="PTHR30097:SF15">
    <property type="entry name" value="CATION EFFLUX SYSTEM PROTEIN CUSB"/>
    <property type="match status" value="1"/>
</dbReference>
<dbReference type="SUPFAM" id="SSF111369">
    <property type="entry name" value="HlyD-like secretion proteins"/>
    <property type="match status" value="1"/>
</dbReference>
<feature type="domain" description="CusB-like barrel-sandwich hybrid" evidence="3">
    <location>
        <begin position="97"/>
        <end position="213"/>
    </location>
</feature>
<evidence type="ECO:0000259" key="4">
    <source>
        <dbReference type="Pfam" id="PF25954"/>
    </source>
</evidence>
<dbReference type="EMBL" id="CP063164">
    <property type="protein sequence ID" value="QOR62766.1"/>
    <property type="molecule type" value="Genomic_DNA"/>
</dbReference>
<evidence type="ECO:0000256" key="1">
    <source>
        <dbReference type="ARBA" id="ARBA00022448"/>
    </source>
</evidence>
<accession>A0A7M1S601</accession>
<proteinExistence type="predicted"/>
<dbReference type="InterPro" id="IPR058792">
    <property type="entry name" value="Beta-barrel_RND_2"/>
</dbReference>
<feature type="domain" description="CusB-like beta-barrel" evidence="4">
    <location>
        <begin position="218"/>
        <end position="292"/>
    </location>
</feature>
<name>A0A7M1S601_9BACT</name>
<dbReference type="GO" id="GO:0030288">
    <property type="term" value="C:outer membrane-bounded periplasmic space"/>
    <property type="evidence" value="ECO:0007669"/>
    <property type="project" value="TreeGrafter"/>
</dbReference>
<evidence type="ECO:0000256" key="2">
    <source>
        <dbReference type="SAM" id="SignalP"/>
    </source>
</evidence>
<dbReference type="AlphaFoldDB" id="A0A7M1S601"/>
<dbReference type="Pfam" id="PF25954">
    <property type="entry name" value="Beta-barrel_RND_2"/>
    <property type="match status" value="1"/>
</dbReference>
<evidence type="ECO:0000313" key="5">
    <source>
        <dbReference type="EMBL" id="QOR62766.1"/>
    </source>
</evidence>
<dbReference type="InterPro" id="IPR051909">
    <property type="entry name" value="MFP_Cation_Efflux"/>
</dbReference>
<dbReference type="Gene3D" id="2.40.30.170">
    <property type="match status" value="1"/>
</dbReference>
<reference evidence="5 6" key="1">
    <citation type="submission" date="2020-10" db="EMBL/GenBank/DDBJ databases">
        <title>The genome of sulfurovum sp.</title>
        <authorList>
            <person name="Xie S."/>
            <person name="Shao Z."/>
            <person name="Jiang L."/>
        </authorList>
    </citation>
    <scope>NUCLEOTIDE SEQUENCE [LARGE SCALE GENOMIC DNA]</scope>
    <source>
        <strain evidence="5 6">ST-419</strain>
    </source>
</reference>
<dbReference type="InterPro" id="IPR058790">
    <property type="entry name" value="BSH_CusB"/>
</dbReference>
<dbReference type="GO" id="GO:0060003">
    <property type="term" value="P:copper ion export"/>
    <property type="evidence" value="ECO:0007669"/>
    <property type="project" value="TreeGrafter"/>
</dbReference>
<dbReference type="Pfam" id="PF25919">
    <property type="entry name" value="BSH_CusB"/>
    <property type="match status" value="1"/>
</dbReference>
<dbReference type="GO" id="GO:0015679">
    <property type="term" value="P:plasma membrane copper ion transport"/>
    <property type="evidence" value="ECO:0007669"/>
    <property type="project" value="TreeGrafter"/>
</dbReference>
<dbReference type="GO" id="GO:0046914">
    <property type="term" value="F:transition metal ion binding"/>
    <property type="evidence" value="ECO:0007669"/>
    <property type="project" value="TreeGrafter"/>
</dbReference>
<protein>
    <submittedName>
        <fullName evidence="5">Efflux RND transporter periplasmic adaptor subunit</fullName>
    </submittedName>
</protein>
<dbReference type="Gene3D" id="2.40.420.20">
    <property type="match status" value="1"/>
</dbReference>
<keyword evidence="1" id="KW-0813">Transport</keyword>
<dbReference type="RefSeq" id="WP_197549585.1">
    <property type="nucleotide sequence ID" value="NZ_CP063164.1"/>
</dbReference>
<organism evidence="5 6">
    <name type="scientific">Sulfurovum indicum</name>
    <dbReference type="NCBI Taxonomy" id="2779528"/>
    <lineage>
        <taxon>Bacteria</taxon>
        <taxon>Pseudomonadati</taxon>
        <taxon>Campylobacterota</taxon>
        <taxon>Epsilonproteobacteria</taxon>
        <taxon>Campylobacterales</taxon>
        <taxon>Sulfurovaceae</taxon>
        <taxon>Sulfurovum</taxon>
    </lineage>
</organism>
<dbReference type="PANTHER" id="PTHR30097">
    <property type="entry name" value="CATION EFFLUX SYSTEM PROTEIN CUSB"/>
    <property type="match status" value="1"/>
</dbReference>
<evidence type="ECO:0000259" key="3">
    <source>
        <dbReference type="Pfam" id="PF25919"/>
    </source>
</evidence>
<feature type="signal peptide" evidence="2">
    <location>
        <begin position="1"/>
        <end position="20"/>
    </location>
</feature>
<sequence length="370" mass="42002">MQKPTTILLIALLAATSAYAEMKCEAGKCGAAMETPKKILPKTPEKTKQEKTLRTQKVTVKQLFNVITTRISKKVTAPSQVNYGYIVPDESKVFDITAWYSGFVVELYANTHYQKVKKGEVLAKVYSPEVYKAKQDYLNALNFNAKRPSPSMVKSSRVKLQLLNVNEQEIKAIEETKRVDRYTDLVTPASGWIFEKNINEGSSFKSGSRLFEIVDTGTVWLEAKLYPNELEKLNTLMHFTVRTEGIDTTFKAEKSLLYPRLDPKEATATLRLLIENRNELLKPGMYATAYASSKEEARLLIPRTAVIRKNGQWYVFLATEFKGEYEPLKVELKPLDNQYFEVLDGLKEGDEVVNNALFMMDSDAQINGVY</sequence>